<keyword evidence="5" id="KW-0560">Oxidoreductase</keyword>
<accession>A0ABY8QTT4</accession>
<dbReference type="PANTHER" id="PTHR43303">
    <property type="entry name" value="NADPH DEHYDROGENASE C23G7.10C-RELATED"/>
    <property type="match status" value="1"/>
</dbReference>
<keyword evidence="8" id="KW-1185">Reference proteome</keyword>
<dbReference type="Proteomes" id="UP001209083">
    <property type="component" value="Chromosome"/>
</dbReference>
<reference evidence="7 8" key="1">
    <citation type="submission" date="2023-05" db="EMBL/GenBank/DDBJ databases">
        <title>Lithophilousrod everest ZFBP1038 complete genpme.</title>
        <authorList>
            <person name="Tian M."/>
        </authorList>
    </citation>
    <scope>NUCLEOTIDE SEQUENCE [LARGE SCALE GENOMIC DNA]</scope>
    <source>
        <strain evidence="7 8">ZFBP1038</strain>
    </source>
</reference>
<dbReference type="InterPro" id="IPR044152">
    <property type="entry name" value="YqjM-like"/>
</dbReference>
<keyword evidence="2" id="KW-0285">Flavoprotein</keyword>
<evidence type="ECO:0000256" key="1">
    <source>
        <dbReference type="ARBA" id="ARBA00001917"/>
    </source>
</evidence>
<evidence type="ECO:0000259" key="6">
    <source>
        <dbReference type="Pfam" id="PF00724"/>
    </source>
</evidence>
<evidence type="ECO:0000256" key="2">
    <source>
        <dbReference type="ARBA" id="ARBA00022630"/>
    </source>
</evidence>
<protein>
    <submittedName>
        <fullName evidence="7">NADH:flavin oxidoreductase/NADH oxidase</fullName>
    </submittedName>
</protein>
<dbReference type="Gene3D" id="3.20.20.70">
    <property type="entry name" value="Aldolase class I"/>
    <property type="match status" value="1"/>
</dbReference>
<keyword evidence="4" id="KW-0521">NADP</keyword>
<evidence type="ECO:0000256" key="3">
    <source>
        <dbReference type="ARBA" id="ARBA00022643"/>
    </source>
</evidence>
<evidence type="ECO:0000313" key="8">
    <source>
        <dbReference type="Proteomes" id="UP001209083"/>
    </source>
</evidence>
<gene>
    <name evidence="7" type="ORF">LWF01_00170</name>
</gene>
<proteinExistence type="predicted"/>
<dbReference type="SUPFAM" id="SSF51395">
    <property type="entry name" value="FMN-linked oxidoreductases"/>
    <property type="match status" value="1"/>
</dbReference>
<organism evidence="7 8">
    <name type="scientific">Saxibacter everestensis</name>
    <dbReference type="NCBI Taxonomy" id="2909229"/>
    <lineage>
        <taxon>Bacteria</taxon>
        <taxon>Bacillati</taxon>
        <taxon>Actinomycetota</taxon>
        <taxon>Actinomycetes</taxon>
        <taxon>Micrococcales</taxon>
        <taxon>Brevibacteriaceae</taxon>
        <taxon>Saxibacter</taxon>
    </lineage>
</organism>
<dbReference type="CDD" id="cd02932">
    <property type="entry name" value="OYE_YqiM_FMN"/>
    <property type="match status" value="1"/>
</dbReference>
<sequence>MSALFEPYSLRSVSFKNRVWLAPMCQYSSEQGMPNDWHLVHLGARATGGFGLIMTEAAAVVPEGRISPQDAGIWNDEQAAGWKRIADFVHSQDARFGIQLAHAGRKASTYRPWSPSRGSVPPAEGGWPTVGPSTLAFDGFGAPTRMSTADIALTVQNFAAAAERADAAGADVIEVHGAHGYLVHQFLSPLSNDRDDEYGGAFANRIRFLVEIIEAVRSVWPDGKPLFVRLSATDWLENGWDVEQSTKLAGVLKDLGVDLVDVSSGGNAKASIPTEAGYQVPFAEQIRAGAGIPTGAVGLISEPKHAEEILSRGEADVVLLARAGLRDPSWPLRAAYELGVSNQDASWPDQHIRGSWDQAPASR</sequence>
<feature type="domain" description="NADH:flavin oxidoreductase/NADH oxidase N-terminal" evidence="6">
    <location>
        <begin position="4"/>
        <end position="338"/>
    </location>
</feature>
<dbReference type="EMBL" id="CP090958">
    <property type="protein sequence ID" value="WGW12216.1"/>
    <property type="molecule type" value="Genomic_DNA"/>
</dbReference>
<keyword evidence="3" id="KW-0288">FMN</keyword>
<dbReference type="Pfam" id="PF00724">
    <property type="entry name" value="Oxidored_FMN"/>
    <property type="match status" value="1"/>
</dbReference>
<dbReference type="RefSeq" id="WP_349639015.1">
    <property type="nucleotide sequence ID" value="NZ_CP090958.1"/>
</dbReference>
<dbReference type="PANTHER" id="PTHR43303:SF4">
    <property type="entry name" value="NADPH DEHYDROGENASE C23G7.10C-RELATED"/>
    <property type="match status" value="1"/>
</dbReference>
<dbReference type="InterPro" id="IPR013785">
    <property type="entry name" value="Aldolase_TIM"/>
</dbReference>
<dbReference type="InterPro" id="IPR001155">
    <property type="entry name" value="OxRdtase_FMN_N"/>
</dbReference>
<evidence type="ECO:0000313" key="7">
    <source>
        <dbReference type="EMBL" id="WGW12216.1"/>
    </source>
</evidence>
<evidence type="ECO:0000256" key="4">
    <source>
        <dbReference type="ARBA" id="ARBA00022857"/>
    </source>
</evidence>
<evidence type="ECO:0000256" key="5">
    <source>
        <dbReference type="ARBA" id="ARBA00023002"/>
    </source>
</evidence>
<comment type="cofactor">
    <cofactor evidence="1">
        <name>FMN</name>
        <dbReference type="ChEBI" id="CHEBI:58210"/>
    </cofactor>
</comment>
<name>A0ABY8QTT4_9MICO</name>